<evidence type="ECO:0000313" key="2">
    <source>
        <dbReference type="Proteomes" id="UP000198211"/>
    </source>
</evidence>
<dbReference type="EMBL" id="NBNE01008524">
    <property type="protein sequence ID" value="OWY99396.1"/>
    <property type="molecule type" value="Genomic_DNA"/>
</dbReference>
<dbReference type="AlphaFoldDB" id="A0A225V3S1"/>
<dbReference type="Proteomes" id="UP000198211">
    <property type="component" value="Unassembled WGS sequence"/>
</dbReference>
<name>A0A225V3S1_9STRA</name>
<comment type="caution">
    <text evidence="1">The sequence shown here is derived from an EMBL/GenBank/DDBJ whole genome shotgun (WGS) entry which is preliminary data.</text>
</comment>
<accession>A0A225V3S1</accession>
<reference evidence="2" key="1">
    <citation type="submission" date="2017-03" db="EMBL/GenBank/DDBJ databases">
        <title>Phytopthora megakarya and P. palmivora, two closely related causual agents of cacao black pod achieved similar genome size and gene model numbers by different mechanisms.</title>
        <authorList>
            <person name="Ali S."/>
            <person name="Shao J."/>
            <person name="Larry D.J."/>
            <person name="Kronmiller B."/>
            <person name="Shen D."/>
            <person name="Strem M.D."/>
            <person name="Melnick R.L."/>
            <person name="Guiltinan M.J."/>
            <person name="Tyler B.M."/>
            <person name="Meinhardt L.W."/>
            <person name="Bailey B.A."/>
        </authorList>
    </citation>
    <scope>NUCLEOTIDE SEQUENCE [LARGE SCALE GENOMIC DNA]</scope>
    <source>
        <strain evidence="2">zdho120</strain>
    </source>
</reference>
<sequence>MDDEGPLAEEDLPTTSFVERVVIGDEETAFTGVSNSIVDVLAKGKPNGEEQYQVLTAFYEVCWRRIVSLLCDCKVLIDAFEDEER</sequence>
<organism evidence="1 2">
    <name type="scientific">Phytophthora megakarya</name>
    <dbReference type="NCBI Taxonomy" id="4795"/>
    <lineage>
        <taxon>Eukaryota</taxon>
        <taxon>Sar</taxon>
        <taxon>Stramenopiles</taxon>
        <taxon>Oomycota</taxon>
        <taxon>Peronosporomycetes</taxon>
        <taxon>Peronosporales</taxon>
        <taxon>Peronosporaceae</taxon>
        <taxon>Phytophthora</taxon>
    </lineage>
</organism>
<evidence type="ECO:0000313" key="1">
    <source>
        <dbReference type="EMBL" id="OWY99396.1"/>
    </source>
</evidence>
<keyword evidence="2" id="KW-1185">Reference proteome</keyword>
<gene>
    <name evidence="1" type="ORF">PHMEG_00029604</name>
</gene>
<protein>
    <submittedName>
        <fullName evidence="1">Uncharacterized protein</fullName>
    </submittedName>
</protein>
<dbReference type="OrthoDB" id="120952at2759"/>
<proteinExistence type="predicted"/>